<evidence type="ECO:0000256" key="2">
    <source>
        <dbReference type="ARBA" id="ARBA00004167"/>
    </source>
</evidence>
<dbReference type="PANTHER" id="PTHR24296">
    <property type="entry name" value="CYTOCHROME P450"/>
    <property type="match status" value="1"/>
</dbReference>
<evidence type="ECO:0000256" key="8">
    <source>
        <dbReference type="SAM" id="Phobius"/>
    </source>
</evidence>
<evidence type="ECO:0000256" key="5">
    <source>
        <dbReference type="ARBA" id="ARBA00023002"/>
    </source>
</evidence>
<comment type="subcellular location">
    <subcellularLocation>
        <location evidence="2">Membrane</location>
        <topology evidence="2">Single-pass membrane protein</topology>
    </subcellularLocation>
</comment>
<keyword evidence="10" id="KW-1185">Reference proteome</keyword>
<evidence type="ECO:0000313" key="9">
    <source>
        <dbReference type="EMBL" id="KZV41055.1"/>
    </source>
</evidence>
<protein>
    <recommendedName>
        <fullName evidence="11">Cytochrome P450 704C1-like</fullName>
    </recommendedName>
</protein>
<evidence type="ECO:0000313" key="10">
    <source>
        <dbReference type="Proteomes" id="UP000250235"/>
    </source>
</evidence>
<dbReference type="GO" id="GO:0016705">
    <property type="term" value="F:oxidoreductase activity, acting on paired donors, with incorporation or reduction of molecular oxygen"/>
    <property type="evidence" value="ECO:0007669"/>
    <property type="project" value="InterPro"/>
</dbReference>
<keyword evidence="4 7" id="KW-0479">Metal-binding</keyword>
<dbReference type="OrthoDB" id="1470350at2759"/>
<gene>
    <name evidence="9" type="ORF">F511_14031</name>
</gene>
<evidence type="ECO:0000256" key="4">
    <source>
        <dbReference type="ARBA" id="ARBA00022723"/>
    </source>
</evidence>
<evidence type="ECO:0008006" key="11">
    <source>
        <dbReference type="Google" id="ProtNLM"/>
    </source>
</evidence>
<dbReference type="PRINTS" id="PR00463">
    <property type="entry name" value="EP450I"/>
</dbReference>
<evidence type="ECO:0000256" key="3">
    <source>
        <dbReference type="ARBA" id="ARBA00010617"/>
    </source>
</evidence>
<dbReference type="EMBL" id="KQ999839">
    <property type="protein sequence ID" value="KZV41055.1"/>
    <property type="molecule type" value="Genomic_DNA"/>
</dbReference>
<evidence type="ECO:0000256" key="7">
    <source>
        <dbReference type="PIRSR" id="PIRSR602401-1"/>
    </source>
</evidence>
<dbReference type="SUPFAM" id="SSF48264">
    <property type="entry name" value="Cytochrome P450"/>
    <property type="match status" value="1"/>
</dbReference>
<keyword evidence="8" id="KW-1133">Transmembrane helix</keyword>
<keyword evidence="5" id="KW-0560">Oxidoreductase</keyword>
<dbReference type="CDD" id="cd11064">
    <property type="entry name" value="CYP86A"/>
    <property type="match status" value="1"/>
</dbReference>
<accession>A0A2Z7C2B1</accession>
<comment type="cofactor">
    <cofactor evidence="1 7">
        <name>heme</name>
        <dbReference type="ChEBI" id="CHEBI:30413"/>
    </cofactor>
</comment>
<name>A0A2Z7C2B1_9LAMI</name>
<dbReference type="GO" id="GO:0020037">
    <property type="term" value="F:heme binding"/>
    <property type="evidence" value="ECO:0007669"/>
    <property type="project" value="InterPro"/>
</dbReference>
<dbReference type="GO" id="GO:0016020">
    <property type="term" value="C:membrane"/>
    <property type="evidence" value="ECO:0007669"/>
    <property type="project" value="UniProtKB-SubCell"/>
</dbReference>
<proteinExistence type="inferred from homology"/>
<comment type="similarity">
    <text evidence="3">Belongs to the cytochrome P450 family.</text>
</comment>
<keyword evidence="7" id="KW-0349">Heme</keyword>
<dbReference type="InterPro" id="IPR001128">
    <property type="entry name" value="Cyt_P450"/>
</dbReference>
<feature type="transmembrane region" description="Helical" evidence="8">
    <location>
        <begin position="30"/>
        <end position="48"/>
    </location>
</feature>
<evidence type="ECO:0000256" key="1">
    <source>
        <dbReference type="ARBA" id="ARBA00001971"/>
    </source>
</evidence>
<reference evidence="9 10" key="1">
    <citation type="journal article" date="2015" name="Proc. Natl. Acad. Sci. U.S.A.">
        <title>The resurrection genome of Boea hygrometrica: A blueprint for survival of dehydration.</title>
        <authorList>
            <person name="Xiao L."/>
            <person name="Yang G."/>
            <person name="Zhang L."/>
            <person name="Yang X."/>
            <person name="Zhao S."/>
            <person name="Ji Z."/>
            <person name="Zhou Q."/>
            <person name="Hu M."/>
            <person name="Wang Y."/>
            <person name="Chen M."/>
            <person name="Xu Y."/>
            <person name="Jin H."/>
            <person name="Xiao X."/>
            <person name="Hu G."/>
            <person name="Bao F."/>
            <person name="Hu Y."/>
            <person name="Wan P."/>
            <person name="Li L."/>
            <person name="Deng X."/>
            <person name="Kuang T."/>
            <person name="Xiang C."/>
            <person name="Zhu J.K."/>
            <person name="Oliver M.J."/>
            <person name="He Y."/>
        </authorList>
    </citation>
    <scope>NUCLEOTIDE SEQUENCE [LARGE SCALE GENOMIC DNA]</scope>
    <source>
        <strain evidence="10">cv. XS01</strain>
    </source>
</reference>
<dbReference type="Gene3D" id="1.10.630.10">
    <property type="entry name" value="Cytochrome P450"/>
    <property type="match status" value="1"/>
</dbReference>
<dbReference type="GO" id="GO:0005506">
    <property type="term" value="F:iron ion binding"/>
    <property type="evidence" value="ECO:0007669"/>
    <property type="project" value="InterPro"/>
</dbReference>
<keyword evidence="8" id="KW-0812">Transmembrane</keyword>
<dbReference type="GO" id="GO:0004497">
    <property type="term" value="F:monooxygenase activity"/>
    <property type="evidence" value="ECO:0007669"/>
    <property type="project" value="InterPro"/>
</dbReference>
<evidence type="ECO:0000256" key="6">
    <source>
        <dbReference type="ARBA" id="ARBA00023004"/>
    </source>
</evidence>
<organism evidence="9 10">
    <name type="scientific">Dorcoceras hygrometricum</name>
    <dbReference type="NCBI Taxonomy" id="472368"/>
    <lineage>
        <taxon>Eukaryota</taxon>
        <taxon>Viridiplantae</taxon>
        <taxon>Streptophyta</taxon>
        <taxon>Embryophyta</taxon>
        <taxon>Tracheophyta</taxon>
        <taxon>Spermatophyta</taxon>
        <taxon>Magnoliopsida</taxon>
        <taxon>eudicotyledons</taxon>
        <taxon>Gunneridae</taxon>
        <taxon>Pentapetalae</taxon>
        <taxon>asterids</taxon>
        <taxon>lamiids</taxon>
        <taxon>Lamiales</taxon>
        <taxon>Gesneriaceae</taxon>
        <taxon>Didymocarpoideae</taxon>
        <taxon>Trichosporeae</taxon>
        <taxon>Loxocarpinae</taxon>
        <taxon>Dorcoceras</taxon>
    </lineage>
</organism>
<keyword evidence="8" id="KW-0472">Membrane</keyword>
<sequence length="516" mass="59306">MGSLLFISSVAFLVITSLATKSYPLTLLGLPFYVVLGFILSSIVFYVGEVSSGAGRPPVAGHMLNQLIHFKRLFDYQIPLARKHHTFRLLADSHSEVYTVDPDNVEHILKTNFRNYGKGAYHCDIMKDLFGDGIFAVDGEKWRYQRKLASYEFSTKVLRDFSSDVFRSNAAKLANKIYEETPIELQDLLMKTTMDSMFKVGFGVDLNTLSVSDELSNRFIKAFDDSNVIIYWRYVDVLWRIKRSLNFGLERSLKNNIKIIDNFVYQLIKRKRDQMKTEQGSKEDILSRFLKSEEENMSDKYLRDIILSFIIAGKDTSANTLTWFFYMMSKHPLIQEKVAMEVKLATGTEAADRLSVDEFILKLTDSAIDRMQYLHSALTETLRLFPAVPLDGKFASEDDILPDGNKIKKGDGVAYMPYAMGRMAYIWGEDVEEFRPERWLHNGVFQAESPFKFTAFQAGPRICLGKEFAYRQMKIFAATLVSFFKFELVDGNDPATYRTMFTLHKDNGLNLHALRR</sequence>
<dbReference type="InterPro" id="IPR002401">
    <property type="entry name" value="Cyt_P450_E_grp-I"/>
</dbReference>
<keyword evidence="6 7" id="KW-0408">Iron</keyword>
<dbReference type="Pfam" id="PF00067">
    <property type="entry name" value="p450"/>
    <property type="match status" value="1"/>
</dbReference>
<dbReference type="PRINTS" id="PR00385">
    <property type="entry name" value="P450"/>
</dbReference>
<feature type="binding site" description="axial binding residue" evidence="7">
    <location>
        <position position="463"/>
    </location>
    <ligand>
        <name>heme</name>
        <dbReference type="ChEBI" id="CHEBI:30413"/>
    </ligand>
    <ligandPart>
        <name>Fe</name>
        <dbReference type="ChEBI" id="CHEBI:18248"/>
    </ligandPart>
</feature>
<dbReference type="AlphaFoldDB" id="A0A2Z7C2B1"/>
<dbReference type="InterPro" id="IPR036396">
    <property type="entry name" value="Cyt_P450_sf"/>
</dbReference>
<dbReference type="Proteomes" id="UP000250235">
    <property type="component" value="Unassembled WGS sequence"/>
</dbReference>